<feature type="domain" description="FAD-dependent oxidoreductase 2 FAD-binding" evidence="3">
    <location>
        <begin position="12"/>
        <end position="74"/>
    </location>
</feature>
<dbReference type="Gene3D" id="3.50.50.60">
    <property type="entry name" value="FAD/NAD(P)-binding domain"/>
    <property type="match status" value="1"/>
</dbReference>
<feature type="non-terminal residue" evidence="4">
    <location>
        <position position="109"/>
    </location>
</feature>
<name>A0A428RD24_9HYPO</name>
<gene>
    <name evidence="4" type="ORF">CEP52_017853</name>
</gene>
<keyword evidence="2" id="KW-0560">Oxidoreductase</keyword>
<sequence length="109" mass="11041">MHELPEKVVTCDVLIVGGGAAGLTGAAAAGGLKTILVESQKALGGKTALASGMIWMPGNRTVKSCPTLNPHQPTGYTLQARAYVENAAAMSDEHGNGALPTAATKRIDA</sequence>
<reference evidence="4 5" key="1">
    <citation type="submission" date="2017-06" db="EMBL/GenBank/DDBJ databases">
        <title>Comparative genomic analysis of Ambrosia Fusariam Clade fungi.</title>
        <authorList>
            <person name="Stajich J.E."/>
            <person name="Carrillo J."/>
            <person name="Kijimoto T."/>
            <person name="Eskalen A."/>
            <person name="O'Donnell K."/>
            <person name="Kasson M."/>
        </authorList>
    </citation>
    <scope>NUCLEOTIDE SEQUENCE [LARGE SCALE GENOMIC DNA]</scope>
    <source>
        <strain evidence="4 5">NRRL62579</strain>
    </source>
</reference>
<evidence type="ECO:0000256" key="2">
    <source>
        <dbReference type="ARBA" id="ARBA00023002"/>
    </source>
</evidence>
<keyword evidence="5" id="KW-1185">Reference proteome</keyword>
<dbReference type="STRING" id="1325735.A0A428RD24"/>
<evidence type="ECO:0000313" key="5">
    <source>
        <dbReference type="Proteomes" id="UP000287144"/>
    </source>
</evidence>
<proteinExistence type="predicted"/>
<dbReference type="SUPFAM" id="SSF51905">
    <property type="entry name" value="FAD/NAD(P)-binding domain"/>
    <property type="match status" value="1"/>
</dbReference>
<protein>
    <recommendedName>
        <fullName evidence="3">FAD-dependent oxidoreductase 2 FAD-binding domain-containing protein</fullName>
    </recommendedName>
</protein>
<keyword evidence="1" id="KW-0285">Flavoprotein</keyword>
<dbReference type="AlphaFoldDB" id="A0A428RD24"/>
<evidence type="ECO:0000256" key="1">
    <source>
        <dbReference type="ARBA" id="ARBA00022630"/>
    </source>
</evidence>
<comment type="caution">
    <text evidence="4">The sequence shown here is derived from an EMBL/GenBank/DDBJ whole genome shotgun (WGS) entry which is preliminary data.</text>
</comment>
<evidence type="ECO:0000259" key="3">
    <source>
        <dbReference type="Pfam" id="PF00890"/>
    </source>
</evidence>
<accession>A0A428RD24</accession>
<organism evidence="4 5">
    <name type="scientific">Fusarium oligoseptatum</name>
    <dbReference type="NCBI Taxonomy" id="2604345"/>
    <lineage>
        <taxon>Eukaryota</taxon>
        <taxon>Fungi</taxon>
        <taxon>Dikarya</taxon>
        <taxon>Ascomycota</taxon>
        <taxon>Pezizomycotina</taxon>
        <taxon>Sordariomycetes</taxon>
        <taxon>Hypocreomycetidae</taxon>
        <taxon>Hypocreales</taxon>
        <taxon>Nectriaceae</taxon>
        <taxon>Fusarium</taxon>
        <taxon>Fusarium solani species complex</taxon>
    </lineage>
</organism>
<evidence type="ECO:0000313" key="4">
    <source>
        <dbReference type="EMBL" id="RSL75418.1"/>
    </source>
</evidence>
<dbReference type="Proteomes" id="UP000287144">
    <property type="component" value="Unassembled WGS sequence"/>
</dbReference>
<dbReference type="InterPro" id="IPR003953">
    <property type="entry name" value="FAD-dep_OxRdtase_2_FAD-bd"/>
</dbReference>
<dbReference type="EMBL" id="NKCK01001055">
    <property type="protein sequence ID" value="RSL75418.1"/>
    <property type="molecule type" value="Genomic_DNA"/>
</dbReference>
<dbReference type="GO" id="GO:0016491">
    <property type="term" value="F:oxidoreductase activity"/>
    <property type="evidence" value="ECO:0007669"/>
    <property type="project" value="UniProtKB-KW"/>
</dbReference>
<dbReference type="Pfam" id="PF00890">
    <property type="entry name" value="FAD_binding_2"/>
    <property type="match status" value="1"/>
</dbReference>
<dbReference type="InterPro" id="IPR036188">
    <property type="entry name" value="FAD/NAD-bd_sf"/>
</dbReference>